<dbReference type="Gramene" id="mRNA:HanXRQr2_Chr05g0214051">
    <property type="protein sequence ID" value="CDS:HanXRQr2_Chr05g0214051.1"/>
    <property type="gene ID" value="HanXRQr2_Chr05g0214051"/>
</dbReference>
<comment type="caution">
    <text evidence="2">The sequence shown here is derived from an EMBL/GenBank/DDBJ whole genome shotgun (WGS) entry which is preliminary data.</text>
</comment>
<evidence type="ECO:0000256" key="1">
    <source>
        <dbReference type="SAM" id="SignalP"/>
    </source>
</evidence>
<evidence type="ECO:0000313" key="2">
    <source>
        <dbReference type="EMBL" id="KAF5805828.1"/>
    </source>
</evidence>
<keyword evidence="3" id="KW-1185">Reference proteome</keyword>
<dbReference type="EMBL" id="MNCJ02000320">
    <property type="protein sequence ID" value="KAF5805828.1"/>
    <property type="molecule type" value="Genomic_DNA"/>
</dbReference>
<protein>
    <submittedName>
        <fullName evidence="2">Uncharacterized protein</fullName>
    </submittedName>
</protein>
<gene>
    <name evidence="2" type="ORF">HanXRQr2_Chr05g0214051</name>
</gene>
<feature type="chain" id="PRO_5039907005" evidence="1">
    <location>
        <begin position="18"/>
        <end position="62"/>
    </location>
</feature>
<dbReference type="Proteomes" id="UP000215914">
    <property type="component" value="Unassembled WGS sequence"/>
</dbReference>
<accession>A0A9K3IZ67</accession>
<name>A0A9K3IZ67_HELAN</name>
<organism evidence="2 3">
    <name type="scientific">Helianthus annuus</name>
    <name type="common">Common sunflower</name>
    <dbReference type="NCBI Taxonomy" id="4232"/>
    <lineage>
        <taxon>Eukaryota</taxon>
        <taxon>Viridiplantae</taxon>
        <taxon>Streptophyta</taxon>
        <taxon>Embryophyta</taxon>
        <taxon>Tracheophyta</taxon>
        <taxon>Spermatophyta</taxon>
        <taxon>Magnoliopsida</taxon>
        <taxon>eudicotyledons</taxon>
        <taxon>Gunneridae</taxon>
        <taxon>Pentapetalae</taxon>
        <taxon>asterids</taxon>
        <taxon>campanulids</taxon>
        <taxon>Asterales</taxon>
        <taxon>Asteraceae</taxon>
        <taxon>Asteroideae</taxon>
        <taxon>Heliantheae alliance</taxon>
        <taxon>Heliantheae</taxon>
        <taxon>Helianthus</taxon>
    </lineage>
</organism>
<sequence length="62" mass="7811">MMRMPLLLRFRLQLLFQEWMRLFVLEAVFRSYFQVYSNNCDRYLDHPPERKKIGSKWLRSKQ</sequence>
<reference evidence="2" key="1">
    <citation type="journal article" date="2017" name="Nature">
        <title>The sunflower genome provides insights into oil metabolism, flowering and Asterid evolution.</title>
        <authorList>
            <person name="Badouin H."/>
            <person name="Gouzy J."/>
            <person name="Grassa C.J."/>
            <person name="Murat F."/>
            <person name="Staton S.E."/>
            <person name="Cottret L."/>
            <person name="Lelandais-Briere C."/>
            <person name="Owens G.L."/>
            <person name="Carrere S."/>
            <person name="Mayjonade B."/>
            <person name="Legrand L."/>
            <person name="Gill N."/>
            <person name="Kane N.C."/>
            <person name="Bowers J.E."/>
            <person name="Hubner S."/>
            <person name="Bellec A."/>
            <person name="Berard A."/>
            <person name="Berges H."/>
            <person name="Blanchet N."/>
            <person name="Boniface M.C."/>
            <person name="Brunel D."/>
            <person name="Catrice O."/>
            <person name="Chaidir N."/>
            <person name="Claudel C."/>
            <person name="Donnadieu C."/>
            <person name="Faraut T."/>
            <person name="Fievet G."/>
            <person name="Helmstetter N."/>
            <person name="King M."/>
            <person name="Knapp S.J."/>
            <person name="Lai Z."/>
            <person name="Le Paslier M.C."/>
            <person name="Lippi Y."/>
            <person name="Lorenzon L."/>
            <person name="Mandel J.R."/>
            <person name="Marage G."/>
            <person name="Marchand G."/>
            <person name="Marquand E."/>
            <person name="Bret-Mestries E."/>
            <person name="Morien E."/>
            <person name="Nambeesan S."/>
            <person name="Nguyen T."/>
            <person name="Pegot-Espagnet P."/>
            <person name="Pouilly N."/>
            <person name="Raftis F."/>
            <person name="Sallet E."/>
            <person name="Schiex T."/>
            <person name="Thomas J."/>
            <person name="Vandecasteele C."/>
            <person name="Vares D."/>
            <person name="Vear F."/>
            <person name="Vautrin S."/>
            <person name="Crespi M."/>
            <person name="Mangin B."/>
            <person name="Burke J.M."/>
            <person name="Salse J."/>
            <person name="Munos S."/>
            <person name="Vincourt P."/>
            <person name="Rieseberg L.H."/>
            <person name="Langlade N.B."/>
        </authorList>
    </citation>
    <scope>NUCLEOTIDE SEQUENCE</scope>
    <source>
        <tissue evidence="2">Leaves</tissue>
    </source>
</reference>
<feature type="signal peptide" evidence="1">
    <location>
        <begin position="1"/>
        <end position="17"/>
    </location>
</feature>
<keyword evidence="1" id="KW-0732">Signal</keyword>
<proteinExistence type="predicted"/>
<reference evidence="2" key="2">
    <citation type="submission" date="2020-06" db="EMBL/GenBank/DDBJ databases">
        <title>Helianthus annuus Genome sequencing and assembly Release 2.</title>
        <authorList>
            <person name="Gouzy J."/>
            <person name="Langlade N."/>
            <person name="Munos S."/>
        </authorList>
    </citation>
    <scope>NUCLEOTIDE SEQUENCE</scope>
    <source>
        <tissue evidence="2">Leaves</tissue>
    </source>
</reference>
<dbReference type="AlphaFoldDB" id="A0A9K3IZ67"/>
<evidence type="ECO:0000313" key="3">
    <source>
        <dbReference type="Proteomes" id="UP000215914"/>
    </source>
</evidence>